<sequence>MKDVRIVLIDEADIKYRSLQEKVSESKTKLTIVESIKLTTT</sequence>
<dbReference type="HOGENOM" id="CLU_3263876_0_0_2"/>
<gene>
    <name evidence="1" type="ordered locus">Mzhil_1318</name>
</gene>
<dbReference type="Proteomes" id="UP000006622">
    <property type="component" value="Chromosome"/>
</dbReference>
<accession>F7XN50</accession>
<name>F7XN50_METZD</name>
<evidence type="ECO:0000313" key="1">
    <source>
        <dbReference type="EMBL" id="AEH61168.1"/>
    </source>
</evidence>
<proteinExistence type="predicted"/>
<reference evidence="1 2" key="1">
    <citation type="submission" date="2010-07" db="EMBL/GenBank/DDBJ databases">
        <title>The complete genome of Methanosalsum zhilinae DSM 4017.</title>
        <authorList>
            <consortium name="US DOE Joint Genome Institute (JGI-PGF)"/>
            <person name="Lucas S."/>
            <person name="Copeland A."/>
            <person name="Lapidus A."/>
            <person name="Glavina del Rio T."/>
            <person name="Dalin E."/>
            <person name="Tice H."/>
            <person name="Bruce D."/>
            <person name="Goodwin L."/>
            <person name="Pitluck S."/>
            <person name="Kyrpides N."/>
            <person name="Mavromatis K."/>
            <person name="Ovchinnikova G."/>
            <person name="Daligault H."/>
            <person name="Detter J.C."/>
            <person name="Han C."/>
            <person name="Tapia R."/>
            <person name="Larimer F."/>
            <person name="Land M."/>
            <person name="Hauser L."/>
            <person name="Markowitz V."/>
            <person name="Cheng J.-F."/>
            <person name="Hugenholtz P."/>
            <person name="Woyke T."/>
            <person name="Wu D."/>
            <person name="Spring S."/>
            <person name="Schueler E."/>
            <person name="Brambilla E."/>
            <person name="Klenk H.-P."/>
            <person name="Eisen J.A."/>
        </authorList>
    </citation>
    <scope>NUCLEOTIDE SEQUENCE [LARGE SCALE GENOMIC DNA]</scope>
    <source>
        <strain evidence="2">DSM 4017 / NBRC 107636 / OCM 62 / WeN5</strain>
    </source>
</reference>
<dbReference type="AlphaFoldDB" id="F7XN50"/>
<organism evidence="1 2">
    <name type="scientific">Methanosalsum zhilinae (strain DSM 4017 / NBRC 107636 / OCM 62 / WeN5)</name>
    <name type="common">Methanohalophilus zhilinae</name>
    <dbReference type="NCBI Taxonomy" id="679901"/>
    <lineage>
        <taxon>Archaea</taxon>
        <taxon>Methanobacteriati</taxon>
        <taxon>Methanobacteriota</taxon>
        <taxon>Stenosarchaea group</taxon>
        <taxon>Methanomicrobia</taxon>
        <taxon>Methanosarcinales</taxon>
        <taxon>Methanosarcinaceae</taxon>
        <taxon>Methanosalsum</taxon>
    </lineage>
</organism>
<dbReference type="GeneID" id="80458009"/>
<evidence type="ECO:0000313" key="2">
    <source>
        <dbReference type="Proteomes" id="UP000006622"/>
    </source>
</evidence>
<keyword evidence="2" id="KW-1185">Reference proteome</keyword>
<dbReference type="RefSeq" id="WP_013898605.1">
    <property type="nucleotide sequence ID" value="NC_015676.1"/>
</dbReference>
<protein>
    <submittedName>
        <fullName evidence="1">Uncharacterized protein</fullName>
    </submittedName>
</protein>
<dbReference type="EMBL" id="CP002101">
    <property type="protein sequence ID" value="AEH61168.1"/>
    <property type="molecule type" value="Genomic_DNA"/>
</dbReference>
<dbReference type="KEGG" id="mzh:Mzhil_1318"/>